<proteinExistence type="predicted"/>
<organism evidence="1">
    <name type="scientific">hydrothermal vent metagenome</name>
    <dbReference type="NCBI Taxonomy" id="652676"/>
    <lineage>
        <taxon>unclassified sequences</taxon>
        <taxon>metagenomes</taxon>
        <taxon>ecological metagenomes</taxon>
    </lineage>
</organism>
<name>A0A160VF49_9ZZZZ</name>
<protein>
    <submittedName>
        <fullName evidence="1">Uncharacterized protein</fullName>
    </submittedName>
</protein>
<evidence type="ECO:0000313" key="1">
    <source>
        <dbReference type="EMBL" id="CUV03450.1"/>
    </source>
</evidence>
<sequence>MAAGKNRNTSDPQKDMVLEGSLVSMITPRMVTYAALR</sequence>
<reference evidence="1" key="1">
    <citation type="submission" date="2015-10" db="EMBL/GenBank/DDBJ databases">
        <authorList>
            <person name="Gilbert D.G."/>
        </authorList>
    </citation>
    <scope>NUCLEOTIDE SEQUENCE</scope>
</reference>
<accession>A0A160VF49</accession>
<gene>
    <name evidence="1" type="ORF">MGWOODY_Clf209</name>
</gene>
<dbReference type="EMBL" id="FAXA01000422">
    <property type="protein sequence ID" value="CUV03450.1"/>
    <property type="molecule type" value="Genomic_DNA"/>
</dbReference>
<dbReference type="AlphaFoldDB" id="A0A160VF49"/>